<feature type="compositionally biased region" description="Acidic residues" evidence="1">
    <location>
        <begin position="66"/>
        <end position="81"/>
    </location>
</feature>
<evidence type="ECO:0000313" key="3">
    <source>
        <dbReference type="Proteomes" id="UP001054854"/>
    </source>
</evidence>
<evidence type="ECO:0000313" key="2">
    <source>
        <dbReference type="EMBL" id="GHJ33172.1"/>
    </source>
</evidence>
<proteinExistence type="predicted"/>
<gene>
    <name evidence="2" type="ORF">TPA0910_76050</name>
</gene>
<dbReference type="EMBL" id="BNEK01000005">
    <property type="protein sequence ID" value="GHJ33172.1"/>
    <property type="molecule type" value="Genomic_DNA"/>
</dbReference>
<reference evidence="2" key="1">
    <citation type="submission" date="2024-05" db="EMBL/GenBank/DDBJ databases">
        <title>Whole genome shotgun sequence of Streptomyces hygroscopicus NBRC 113678.</title>
        <authorList>
            <person name="Komaki H."/>
            <person name="Tamura T."/>
        </authorList>
    </citation>
    <scope>NUCLEOTIDE SEQUENCE</scope>
    <source>
        <strain evidence="2">N11-34</strain>
    </source>
</reference>
<feature type="compositionally biased region" description="Low complexity" evidence="1">
    <location>
        <begin position="86"/>
        <end position="102"/>
    </location>
</feature>
<accession>A0ABQ3UC46</accession>
<organism evidence="2 3">
    <name type="scientific">Streptomyces hygroscopicus</name>
    <dbReference type="NCBI Taxonomy" id="1912"/>
    <lineage>
        <taxon>Bacteria</taxon>
        <taxon>Bacillati</taxon>
        <taxon>Actinomycetota</taxon>
        <taxon>Actinomycetes</taxon>
        <taxon>Kitasatosporales</taxon>
        <taxon>Streptomycetaceae</taxon>
        <taxon>Streptomyces</taxon>
        <taxon>Streptomyces violaceusniger group</taxon>
    </lineage>
</organism>
<dbReference type="Proteomes" id="UP001054854">
    <property type="component" value="Unassembled WGS sequence"/>
</dbReference>
<protein>
    <submittedName>
        <fullName evidence="2">Uncharacterized protein</fullName>
    </submittedName>
</protein>
<feature type="compositionally biased region" description="Polar residues" evidence="1">
    <location>
        <begin position="103"/>
        <end position="113"/>
    </location>
</feature>
<feature type="region of interest" description="Disordered" evidence="1">
    <location>
        <begin position="1"/>
        <end position="131"/>
    </location>
</feature>
<evidence type="ECO:0000256" key="1">
    <source>
        <dbReference type="SAM" id="MobiDB-lite"/>
    </source>
</evidence>
<dbReference type="RefSeq" id="WP_236259322.1">
    <property type="nucleotide sequence ID" value="NZ_BNEK01000005.1"/>
</dbReference>
<comment type="caution">
    <text evidence="2">The sequence shown here is derived from an EMBL/GenBank/DDBJ whole genome shotgun (WGS) entry which is preliminary data.</text>
</comment>
<name>A0ABQ3UC46_STRHY</name>
<keyword evidence="3" id="KW-1185">Reference proteome</keyword>
<sequence>MSVRPAESVNRAAEQMRRTPAAAAGREEGACEGAGEDEERAEGGADCAVPGAGRSLRGVRLPEGAAEAEEGGAAEEMEGTDEACRAESPSPVSPPHAVAVASTPISSADNSGGRSERGRDAVVCRGAGPFR</sequence>